<organism evidence="12 13">
    <name type="scientific">Tuber borchii</name>
    <name type="common">White truffle</name>
    <dbReference type="NCBI Taxonomy" id="42251"/>
    <lineage>
        <taxon>Eukaryota</taxon>
        <taxon>Fungi</taxon>
        <taxon>Dikarya</taxon>
        <taxon>Ascomycota</taxon>
        <taxon>Pezizomycotina</taxon>
        <taxon>Pezizomycetes</taxon>
        <taxon>Pezizales</taxon>
        <taxon>Tuberaceae</taxon>
        <taxon>Tuber</taxon>
    </lineage>
</organism>
<feature type="transmembrane region" description="Helical" evidence="11">
    <location>
        <begin position="252"/>
        <end position="273"/>
    </location>
</feature>
<dbReference type="GO" id="GO:0015031">
    <property type="term" value="P:protein transport"/>
    <property type="evidence" value="ECO:0007669"/>
    <property type="project" value="UniProtKB-KW"/>
</dbReference>
<dbReference type="InterPro" id="IPR022057">
    <property type="entry name" value="Chs7"/>
</dbReference>
<evidence type="ECO:0000256" key="6">
    <source>
        <dbReference type="ARBA" id="ARBA00022824"/>
    </source>
</evidence>
<evidence type="ECO:0000256" key="3">
    <source>
        <dbReference type="ARBA" id="ARBA00018354"/>
    </source>
</evidence>
<evidence type="ECO:0000256" key="5">
    <source>
        <dbReference type="ARBA" id="ARBA00022692"/>
    </source>
</evidence>
<reference evidence="12 13" key="1">
    <citation type="submission" date="2017-04" db="EMBL/GenBank/DDBJ databases">
        <title>Draft genome sequence of Tuber borchii Vittad., a whitish edible truffle.</title>
        <authorList>
            <consortium name="DOE Joint Genome Institute"/>
            <person name="Murat C."/>
            <person name="Kuo A."/>
            <person name="Barry K.W."/>
            <person name="Clum A."/>
            <person name="Dockter R.B."/>
            <person name="Fauchery L."/>
            <person name="Iotti M."/>
            <person name="Kohler A."/>
            <person name="Labutti K."/>
            <person name="Lindquist E.A."/>
            <person name="Lipzen A."/>
            <person name="Ohm R.A."/>
            <person name="Wang M."/>
            <person name="Grigoriev I.V."/>
            <person name="Zambonelli A."/>
            <person name="Martin F.M."/>
        </authorList>
    </citation>
    <scope>NUCLEOTIDE SEQUENCE [LARGE SCALE GENOMIC DNA]</scope>
    <source>
        <strain evidence="12 13">Tbo3840</strain>
    </source>
</reference>
<dbReference type="Pfam" id="PF12271">
    <property type="entry name" value="Chs7"/>
    <property type="match status" value="1"/>
</dbReference>
<evidence type="ECO:0000256" key="1">
    <source>
        <dbReference type="ARBA" id="ARBA00004477"/>
    </source>
</evidence>
<evidence type="ECO:0000256" key="11">
    <source>
        <dbReference type="SAM" id="Phobius"/>
    </source>
</evidence>
<dbReference type="STRING" id="42251.A0A2T6ZZ95"/>
<keyword evidence="6" id="KW-0256">Endoplasmic reticulum</keyword>
<evidence type="ECO:0000256" key="8">
    <source>
        <dbReference type="ARBA" id="ARBA00022989"/>
    </source>
</evidence>
<keyword evidence="4" id="KW-0813">Transport</keyword>
<dbReference type="PANTHER" id="PTHR35329">
    <property type="entry name" value="CHITIN SYNTHASE EXPORT CHAPERONE"/>
    <property type="match status" value="1"/>
</dbReference>
<sequence length="341" mass="37835">MSFGSFQSICETASVPLCSLVGPYGSSNAMGPGIEALCYSRSIEWANTIIFQLANDFVHILALVMCSIMVLHVRSKFTAVGRKEITTFFYLFMLLTVISLCLDSGVVPIGSAPFAYFVAVQAGLTSALFTCLLINGFIGFQVYEDGTPLSVWLLRLSTILMFVVTGGVAICTFQSWIGLSPTKTMALFVVLYVVNALFLFVYIACQVILVTGTLEDRWPLGDIVFGVFFFVVGQVLLYAFSDKLCDKVYHYLDGLFFASICNLLGVMMVYKYWDSITKEDLEFSVGTKTNVWEVKELIPEEDRRATIYEHTAPTSEYATSTYHNSGGNHMSQGYGGFSERY</sequence>
<keyword evidence="8 11" id="KW-1133">Transmembrane helix</keyword>
<proteinExistence type="inferred from homology"/>
<keyword evidence="13" id="KW-1185">Reference proteome</keyword>
<comment type="subcellular location">
    <subcellularLocation>
        <location evidence="1">Endoplasmic reticulum membrane</location>
        <topology evidence="1">Multi-pass membrane protein</topology>
    </subcellularLocation>
</comment>
<feature type="transmembrane region" description="Helical" evidence="11">
    <location>
        <begin position="49"/>
        <end position="73"/>
    </location>
</feature>
<accession>A0A2T6ZZ95</accession>
<dbReference type="AlphaFoldDB" id="A0A2T6ZZ95"/>
<evidence type="ECO:0000313" key="13">
    <source>
        <dbReference type="Proteomes" id="UP000244722"/>
    </source>
</evidence>
<evidence type="ECO:0000256" key="2">
    <source>
        <dbReference type="ARBA" id="ARBA00009274"/>
    </source>
</evidence>
<dbReference type="GO" id="GO:0005789">
    <property type="term" value="C:endoplasmic reticulum membrane"/>
    <property type="evidence" value="ECO:0007669"/>
    <property type="project" value="UniProtKB-SubCell"/>
</dbReference>
<evidence type="ECO:0000313" key="12">
    <source>
        <dbReference type="EMBL" id="PUU80794.1"/>
    </source>
</evidence>
<dbReference type="GO" id="GO:0051082">
    <property type="term" value="F:unfolded protein binding"/>
    <property type="evidence" value="ECO:0007669"/>
    <property type="project" value="TreeGrafter"/>
</dbReference>
<name>A0A2T6ZZ95_TUBBO</name>
<feature type="transmembrane region" description="Helical" evidence="11">
    <location>
        <begin position="114"/>
        <end position="140"/>
    </location>
</feature>
<protein>
    <recommendedName>
        <fullName evidence="3">Chitin synthase export chaperone</fullName>
    </recommendedName>
</protein>
<keyword evidence="10" id="KW-0961">Cell wall biogenesis/degradation</keyword>
<dbReference type="GO" id="GO:0071555">
    <property type="term" value="P:cell wall organization"/>
    <property type="evidence" value="ECO:0007669"/>
    <property type="project" value="UniProtKB-KW"/>
</dbReference>
<dbReference type="PANTHER" id="PTHR35329:SF2">
    <property type="entry name" value="CHITIN SYNTHASE EXPORT CHAPERONE"/>
    <property type="match status" value="1"/>
</dbReference>
<feature type="transmembrane region" description="Helical" evidence="11">
    <location>
        <begin position="85"/>
        <end position="102"/>
    </location>
</feature>
<dbReference type="EMBL" id="NESQ01000057">
    <property type="protein sequence ID" value="PUU80794.1"/>
    <property type="molecule type" value="Genomic_DNA"/>
</dbReference>
<feature type="transmembrane region" description="Helical" evidence="11">
    <location>
        <begin position="185"/>
        <end position="211"/>
    </location>
</feature>
<comment type="caution">
    <text evidence="12">The sequence shown here is derived from an EMBL/GenBank/DDBJ whole genome shotgun (WGS) entry which is preliminary data.</text>
</comment>
<keyword evidence="7" id="KW-0653">Protein transport</keyword>
<keyword evidence="9 11" id="KW-0472">Membrane</keyword>
<evidence type="ECO:0000256" key="10">
    <source>
        <dbReference type="ARBA" id="ARBA00023316"/>
    </source>
</evidence>
<feature type="transmembrane region" description="Helical" evidence="11">
    <location>
        <begin position="152"/>
        <end position="173"/>
    </location>
</feature>
<evidence type="ECO:0000256" key="7">
    <source>
        <dbReference type="ARBA" id="ARBA00022927"/>
    </source>
</evidence>
<dbReference type="GO" id="GO:0006457">
    <property type="term" value="P:protein folding"/>
    <property type="evidence" value="ECO:0007669"/>
    <property type="project" value="TreeGrafter"/>
</dbReference>
<evidence type="ECO:0000256" key="9">
    <source>
        <dbReference type="ARBA" id="ARBA00023136"/>
    </source>
</evidence>
<keyword evidence="5 11" id="KW-0812">Transmembrane</keyword>
<dbReference type="Proteomes" id="UP000244722">
    <property type="component" value="Unassembled WGS sequence"/>
</dbReference>
<gene>
    <name evidence="12" type="ORF">B9Z19DRAFT_973710</name>
</gene>
<feature type="transmembrane region" description="Helical" evidence="11">
    <location>
        <begin position="223"/>
        <end position="240"/>
    </location>
</feature>
<comment type="similarity">
    <text evidence="2">Belongs to the CHS7 family.</text>
</comment>
<dbReference type="OrthoDB" id="2189463at2759"/>
<evidence type="ECO:0000256" key="4">
    <source>
        <dbReference type="ARBA" id="ARBA00022448"/>
    </source>
</evidence>